<accession>A0A1H8B852</accession>
<dbReference type="Gene3D" id="3.90.10.10">
    <property type="entry name" value="Cytochrome C3"/>
    <property type="match status" value="1"/>
</dbReference>
<evidence type="ECO:0000259" key="2">
    <source>
        <dbReference type="Pfam" id="PF13435"/>
    </source>
</evidence>
<dbReference type="SUPFAM" id="SSF48695">
    <property type="entry name" value="Multiheme cytochromes"/>
    <property type="match status" value="1"/>
</dbReference>
<evidence type="ECO:0000313" key="3">
    <source>
        <dbReference type="EMBL" id="SEM78284.1"/>
    </source>
</evidence>
<evidence type="ECO:0000313" key="4">
    <source>
        <dbReference type="Proteomes" id="UP000198984"/>
    </source>
</evidence>
<organism evidence="3 4">
    <name type="scientific">Chitinophaga rupis</name>
    <dbReference type="NCBI Taxonomy" id="573321"/>
    <lineage>
        <taxon>Bacteria</taxon>
        <taxon>Pseudomonadati</taxon>
        <taxon>Bacteroidota</taxon>
        <taxon>Chitinophagia</taxon>
        <taxon>Chitinophagales</taxon>
        <taxon>Chitinophagaceae</taxon>
        <taxon>Chitinophaga</taxon>
    </lineage>
</organism>
<dbReference type="InterPro" id="IPR036280">
    <property type="entry name" value="Multihaem_cyt_sf"/>
</dbReference>
<dbReference type="InterPro" id="IPR051829">
    <property type="entry name" value="Multiheme_Cytochr_ET"/>
</dbReference>
<dbReference type="PANTHER" id="PTHR35038:SF8">
    <property type="entry name" value="C-TYPE POLYHEME CYTOCHROME OMCC"/>
    <property type="match status" value="1"/>
</dbReference>
<evidence type="ECO:0000256" key="1">
    <source>
        <dbReference type="ARBA" id="ARBA00022729"/>
    </source>
</evidence>
<dbReference type="PANTHER" id="PTHR35038">
    <property type="entry name" value="DISSIMILATORY SULFITE REDUCTASE SIRA"/>
    <property type="match status" value="1"/>
</dbReference>
<gene>
    <name evidence="3" type="ORF">SAMN04488505_106131</name>
</gene>
<dbReference type="AlphaFoldDB" id="A0A1H8B852"/>
<dbReference type="Gene3D" id="1.10.1130.10">
    <property type="entry name" value="Flavocytochrome C3, Chain A"/>
    <property type="match status" value="1"/>
</dbReference>
<dbReference type="Pfam" id="PF13435">
    <property type="entry name" value="Cytochrome_C554"/>
    <property type="match status" value="1"/>
</dbReference>
<reference evidence="3 4" key="1">
    <citation type="submission" date="2016-10" db="EMBL/GenBank/DDBJ databases">
        <authorList>
            <person name="de Groot N.N."/>
        </authorList>
    </citation>
    <scope>NUCLEOTIDE SEQUENCE [LARGE SCALE GENOMIC DNA]</scope>
    <source>
        <strain evidence="3 4">DSM 21039</strain>
    </source>
</reference>
<sequence>MNKRLLYVSCCIIACITILSQCINKAEKNEAAFRGPQYAGAAACAGCHKNIFDTYMGTAHYHTSMPANTSTVKGSFAAPDHTFTYDSATKVVMEARDSGLFQAAYNNDVPQESHRFDIVVGSGRKAQTYLYWQAGKYFQLPLSYFVPAHSWANSPGFPADHPKFDRMIPSTCFGCHSSMVAKSTDMQGVHIVESFEKNQVVYGIDCERCHGPAAEHVQFQSSHPQEKKAMYMTRIAELKNQQKLDMCALCHSGLGTPQKSMFDFKPGDALSGYFFPEFTAPKRTAQMDVHGTQYQLFTASKCFMKSNDMNCSSCHNPHNSESNNMELFSQRCMHCHNTASHNFCKLAELPANILAKNCIDCHMPALPSANITLLTNGKQSPTPDSIRTHLITIYKEETKKVLARLKQAS</sequence>
<dbReference type="Proteomes" id="UP000198984">
    <property type="component" value="Unassembled WGS sequence"/>
</dbReference>
<proteinExistence type="predicted"/>
<keyword evidence="1" id="KW-0732">Signal</keyword>
<dbReference type="STRING" id="573321.SAMN04488505_106131"/>
<dbReference type="InterPro" id="IPR023155">
    <property type="entry name" value="Cyt_c-552/4"/>
</dbReference>
<dbReference type="EMBL" id="FOBB01000006">
    <property type="protein sequence ID" value="SEM78284.1"/>
    <property type="molecule type" value="Genomic_DNA"/>
</dbReference>
<dbReference type="OrthoDB" id="9814800at2"/>
<dbReference type="RefSeq" id="WP_089917462.1">
    <property type="nucleotide sequence ID" value="NZ_FOBB01000006.1"/>
</dbReference>
<keyword evidence="4" id="KW-1185">Reference proteome</keyword>
<protein>
    <submittedName>
        <fullName evidence="3">Cytochrome c554 and c-prime</fullName>
    </submittedName>
</protein>
<feature type="domain" description="Cytochrome c-552/4" evidence="2">
    <location>
        <begin position="170"/>
        <end position="211"/>
    </location>
</feature>
<name>A0A1H8B852_9BACT</name>